<dbReference type="GO" id="GO:1990904">
    <property type="term" value="C:ribonucleoprotein complex"/>
    <property type="evidence" value="ECO:0007669"/>
    <property type="project" value="UniProtKB-KW"/>
</dbReference>
<keyword evidence="9" id="KW-0804">Transcription</keyword>
<gene>
    <name evidence="15" type="ORF">G5714_006054</name>
</gene>
<dbReference type="CDD" id="cd12884">
    <property type="entry name" value="SPRY_hnRNP"/>
    <property type="match status" value="1"/>
</dbReference>
<dbReference type="Pfam" id="PF02037">
    <property type="entry name" value="SAP"/>
    <property type="match status" value="1"/>
</dbReference>
<accession>A0A7J6D2R9</accession>
<organism evidence="15 16">
    <name type="scientific">Onychostoma macrolepis</name>
    <dbReference type="NCBI Taxonomy" id="369639"/>
    <lineage>
        <taxon>Eukaryota</taxon>
        <taxon>Metazoa</taxon>
        <taxon>Chordata</taxon>
        <taxon>Craniata</taxon>
        <taxon>Vertebrata</taxon>
        <taxon>Euteleostomi</taxon>
        <taxon>Actinopterygii</taxon>
        <taxon>Neopterygii</taxon>
        <taxon>Teleostei</taxon>
        <taxon>Ostariophysi</taxon>
        <taxon>Cypriniformes</taxon>
        <taxon>Cyprinidae</taxon>
        <taxon>Acrossocheilinae</taxon>
        <taxon>Onychostoma</taxon>
    </lineage>
</organism>
<dbReference type="GO" id="GO:0005634">
    <property type="term" value="C:nucleus"/>
    <property type="evidence" value="ECO:0007669"/>
    <property type="project" value="UniProtKB-SubCell"/>
</dbReference>
<keyword evidence="6" id="KW-0832">Ubl conjugation</keyword>
<dbReference type="InterPro" id="IPR036361">
    <property type="entry name" value="SAP_dom_sf"/>
</dbReference>
<comment type="subcellular location">
    <subcellularLocation>
        <location evidence="1">Nucleus</location>
    </subcellularLocation>
</comment>
<evidence type="ECO:0000256" key="12">
    <source>
        <dbReference type="SAM" id="MobiDB-lite"/>
    </source>
</evidence>
<feature type="compositionally biased region" description="Basic and acidic residues" evidence="12">
    <location>
        <begin position="161"/>
        <end position="200"/>
    </location>
</feature>
<feature type="domain" description="B30.2/SPRY" evidence="13">
    <location>
        <begin position="271"/>
        <end position="468"/>
    </location>
</feature>
<feature type="compositionally biased region" description="Basic and acidic residues" evidence="12">
    <location>
        <begin position="237"/>
        <end position="246"/>
    </location>
</feature>
<dbReference type="GO" id="GO:0000380">
    <property type="term" value="P:alternative mRNA splicing, via spliceosome"/>
    <property type="evidence" value="ECO:0007669"/>
    <property type="project" value="TreeGrafter"/>
</dbReference>
<keyword evidence="16" id="KW-1185">Reference proteome</keyword>
<sequence>MSGLNVKKLKVNELKEELQRRGLDTRGLKADLADRLQAALEAEAAGSAPSDEQDQDYEAGGEPGEGSDYQEEEFAAREQDYGEEAKAQFDDGNSTDLYQGGFDDQGTESNEGNEDSTETPIPGFGKSDYSSDAIPGQTTEQYSDDQDEFQEPQAKQPYPEEPARKHYKQDEVKQENEETPSHAEPQDEQRFDEPASREIPEGDSSQRNQQEESEVKTEYKADEDVPQHAEQAGDWDAQAKSEDDRYSSYSRKRSYDDSRGYGYYEHREERRGRSPQPPAEEEEEDIDDKLVVIDTYNCDLHFKVARDRYSGYPLTIEGFAYLWAGARATYGVTKGRVCFEMKINEEISVKHLPSSEPDPHVVRIGWSLDSCNTQLGEEPFSFGYGGTGKKSSNCKFEDYGEKFSENDIIGCYIDFESSEEVEMAFSKNGKGLGPCFHVSREELAGRALFPHVLVKNCAVEFNFGQREEPFFPKPEGFTFIQDIHLEERVRGTLGPATKADCEILMMVGLPGSGKTTWAIKHAQENPEKKYNILGTNAIMDKMKVMGLRRQRNYAGRWDILIQQATQCLNRLIQIAARKKRNYILDQTNVYGSAQRRKMRPFEGFQRKAIVICPTDEDLKERTLKRTDEEGKDVPDHAVLEMKANFVLPEVGEFLDGVAFVELQREEADALIKQYNEEGRKAGPPPEKRFDNRQSGFRGRSNFQRYDSRGGPQGGRGGYQNRGGSGGGGGGGGYRGGYNRGGYNQNRWGNNYRDGGSGGRGGYNRNQQSGGSYNHNRQGSYNKSGSGSSGSYNQSQPQAYNQGYNQGYNQSNYNQGYNYGNYSQYPGYNQSYSQTPAPTGQTYNQQQQSYNQQYQQYAQQWQQYYQNQSQWNQYYNQYGSYGNYNQQGTQGSQGAQGTQ</sequence>
<dbReference type="InterPro" id="IPR003877">
    <property type="entry name" value="SPRY_dom"/>
</dbReference>
<keyword evidence="11" id="KW-0687">Ribonucleoprotein</keyword>
<dbReference type="AlphaFoldDB" id="A0A7J6D2R9"/>
<proteinExistence type="predicted"/>
<keyword evidence="7" id="KW-0805">Transcription regulation</keyword>
<feature type="region of interest" description="Disordered" evidence="12">
    <location>
        <begin position="40"/>
        <end position="287"/>
    </location>
</feature>
<dbReference type="Pfam" id="PF13671">
    <property type="entry name" value="AAA_33"/>
    <property type="match status" value="1"/>
</dbReference>
<evidence type="ECO:0000256" key="4">
    <source>
        <dbReference type="ARBA" id="ARBA00022499"/>
    </source>
</evidence>
<feature type="compositionally biased region" description="Basic and acidic residues" evidence="12">
    <location>
        <begin position="74"/>
        <end position="89"/>
    </location>
</feature>
<evidence type="ECO:0000256" key="8">
    <source>
        <dbReference type="ARBA" id="ARBA00023159"/>
    </source>
</evidence>
<feature type="region of interest" description="Disordered" evidence="12">
    <location>
        <begin position="748"/>
        <end position="846"/>
    </location>
</feature>
<feature type="compositionally biased region" description="Basic and acidic residues" evidence="12">
    <location>
        <begin position="253"/>
        <end position="272"/>
    </location>
</feature>
<evidence type="ECO:0000313" key="15">
    <source>
        <dbReference type="EMBL" id="KAF4113509.1"/>
    </source>
</evidence>
<keyword evidence="5" id="KW-0597">Phosphoprotein</keyword>
<dbReference type="PROSITE" id="PS50800">
    <property type="entry name" value="SAP"/>
    <property type="match status" value="1"/>
</dbReference>
<evidence type="ECO:0000256" key="6">
    <source>
        <dbReference type="ARBA" id="ARBA00022843"/>
    </source>
</evidence>
<feature type="compositionally biased region" description="Basic and acidic residues" evidence="12">
    <location>
        <begin position="675"/>
        <end position="691"/>
    </location>
</feature>
<evidence type="ECO:0000313" key="16">
    <source>
        <dbReference type="Proteomes" id="UP000579812"/>
    </source>
</evidence>
<dbReference type="GO" id="GO:0003723">
    <property type="term" value="F:RNA binding"/>
    <property type="evidence" value="ECO:0007669"/>
    <property type="project" value="TreeGrafter"/>
</dbReference>
<dbReference type="Gene3D" id="3.40.50.300">
    <property type="entry name" value="P-loop containing nucleotide triphosphate hydrolases"/>
    <property type="match status" value="1"/>
</dbReference>
<dbReference type="SUPFAM" id="SSF52540">
    <property type="entry name" value="P-loop containing nucleoside triphosphate hydrolases"/>
    <property type="match status" value="1"/>
</dbReference>
<dbReference type="Gene3D" id="1.10.720.30">
    <property type="entry name" value="SAP domain"/>
    <property type="match status" value="1"/>
</dbReference>
<keyword evidence="4" id="KW-1017">Isopeptide bond</keyword>
<evidence type="ECO:0000256" key="9">
    <source>
        <dbReference type="ARBA" id="ARBA00023163"/>
    </source>
</evidence>
<evidence type="ECO:0000256" key="3">
    <source>
        <dbReference type="ARBA" id="ARBA00022491"/>
    </source>
</evidence>
<name>A0A7J6D2R9_9TELE</name>
<dbReference type="Pfam" id="PF00622">
    <property type="entry name" value="SPRY"/>
    <property type="match status" value="1"/>
</dbReference>
<dbReference type="InterPro" id="IPR035778">
    <property type="entry name" value="SPRY_hnRNP_U"/>
</dbReference>
<keyword evidence="3" id="KW-0678">Repressor</keyword>
<comment type="caution">
    <text evidence="15">The sequence shown here is derived from an EMBL/GenBank/DDBJ whole genome shotgun (WGS) entry which is preliminary data.</text>
</comment>
<protein>
    <submittedName>
        <fullName evidence="15">Uncharacterized protein</fullName>
    </submittedName>
</protein>
<dbReference type="Proteomes" id="UP000579812">
    <property type="component" value="Unassembled WGS sequence"/>
</dbReference>
<dbReference type="Gene3D" id="2.60.120.920">
    <property type="match status" value="1"/>
</dbReference>
<dbReference type="OrthoDB" id="445357at2759"/>
<evidence type="ECO:0000259" key="14">
    <source>
        <dbReference type="PROSITE" id="PS50800"/>
    </source>
</evidence>
<keyword evidence="8" id="KW-0010">Activator</keyword>
<dbReference type="InterPro" id="IPR027417">
    <property type="entry name" value="P-loop_NTPase"/>
</dbReference>
<dbReference type="PANTHER" id="PTHR12381:SF41">
    <property type="entry name" value="HETEROGENEOUS NUCLEAR RIBONUCLEOPROTEIN U-LIKE PROTEIN 1"/>
    <property type="match status" value="1"/>
</dbReference>
<dbReference type="InterPro" id="IPR003034">
    <property type="entry name" value="SAP_dom"/>
</dbReference>
<feature type="region of interest" description="Disordered" evidence="12">
    <location>
        <begin position="675"/>
        <end position="731"/>
    </location>
</feature>
<dbReference type="EMBL" id="JAAMOB010000005">
    <property type="protein sequence ID" value="KAF4113509.1"/>
    <property type="molecule type" value="Genomic_DNA"/>
</dbReference>
<dbReference type="FunFam" id="1.10.720.30:FF:000004">
    <property type="entry name" value="heterogeneous nuclear ribonucleoprotein U isoform X1"/>
    <property type="match status" value="1"/>
</dbReference>
<evidence type="ECO:0000256" key="7">
    <source>
        <dbReference type="ARBA" id="ARBA00023015"/>
    </source>
</evidence>
<feature type="domain" description="SAP" evidence="14">
    <location>
        <begin position="6"/>
        <end position="40"/>
    </location>
</feature>
<keyword evidence="2" id="KW-0488">Methylation</keyword>
<dbReference type="InterPro" id="IPR043136">
    <property type="entry name" value="B30.2/SPRY_sf"/>
</dbReference>
<dbReference type="SUPFAM" id="SSF68906">
    <property type="entry name" value="SAP domain"/>
    <property type="match status" value="1"/>
</dbReference>
<evidence type="ECO:0000256" key="5">
    <source>
        <dbReference type="ARBA" id="ARBA00022553"/>
    </source>
</evidence>
<dbReference type="SMART" id="SM00513">
    <property type="entry name" value="SAP"/>
    <property type="match status" value="1"/>
</dbReference>
<dbReference type="SUPFAM" id="SSF49899">
    <property type="entry name" value="Concanavalin A-like lectins/glucanases"/>
    <property type="match status" value="1"/>
</dbReference>
<evidence type="ECO:0000256" key="1">
    <source>
        <dbReference type="ARBA" id="ARBA00004123"/>
    </source>
</evidence>
<dbReference type="FunFam" id="2.60.120.920:FF:000006">
    <property type="entry name" value="heterogeneous nuclear ribonucleoprotein U isoform X1"/>
    <property type="match status" value="1"/>
</dbReference>
<feature type="compositionally biased region" description="Basic and acidic residues" evidence="12">
    <location>
        <begin position="209"/>
        <end position="227"/>
    </location>
</feature>
<evidence type="ECO:0000256" key="10">
    <source>
        <dbReference type="ARBA" id="ARBA00023242"/>
    </source>
</evidence>
<dbReference type="InterPro" id="IPR013320">
    <property type="entry name" value="ConA-like_dom_sf"/>
</dbReference>
<dbReference type="SMART" id="SM00449">
    <property type="entry name" value="SPRY"/>
    <property type="match status" value="1"/>
</dbReference>
<dbReference type="FunFam" id="3.40.50.300:FF:000355">
    <property type="entry name" value="Heterogeneous nuclear ribonucleoprotein U-like 1, isoform CRA_a"/>
    <property type="match status" value="1"/>
</dbReference>
<keyword evidence="10" id="KW-0539">Nucleus</keyword>
<dbReference type="PANTHER" id="PTHR12381">
    <property type="entry name" value="HETEROGENEOUS NUCLEAR RIBONUCLEOPROTEIN U FAMILY MEMBER"/>
    <property type="match status" value="1"/>
</dbReference>
<dbReference type="PROSITE" id="PS50188">
    <property type="entry name" value="B302_SPRY"/>
    <property type="match status" value="1"/>
</dbReference>
<evidence type="ECO:0000259" key="13">
    <source>
        <dbReference type="PROSITE" id="PS50188"/>
    </source>
</evidence>
<feature type="compositionally biased region" description="Low complexity" evidence="12">
    <location>
        <begin position="762"/>
        <end position="829"/>
    </location>
</feature>
<evidence type="ECO:0000256" key="2">
    <source>
        <dbReference type="ARBA" id="ARBA00022481"/>
    </source>
</evidence>
<reference evidence="15 16" key="1">
    <citation type="submission" date="2020-04" db="EMBL/GenBank/DDBJ databases">
        <title>Chromosome-level genome assembly of a cyprinid fish Onychostoma macrolepis by integration of Nanopore Sequencing, Bionano and Hi-C technology.</title>
        <authorList>
            <person name="Wang D."/>
        </authorList>
    </citation>
    <scope>NUCLEOTIDE SEQUENCE [LARGE SCALE GENOMIC DNA]</scope>
    <source>
        <strain evidence="15">SWU-2019</strain>
        <tissue evidence="15">Muscle</tissue>
    </source>
</reference>
<evidence type="ECO:0000256" key="11">
    <source>
        <dbReference type="ARBA" id="ARBA00023274"/>
    </source>
</evidence>
<feature type="compositionally biased region" description="Gly residues" evidence="12">
    <location>
        <begin position="710"/>
        <end position="731"/>
    </location>
</feature>
<dbReference type="InterPro" id="IPR001870">
    <property type="entry name" value="B30.2/SPRY"/>
</dbReference>